<dbReference type="Proteomes" id="UP001320706">
    <property type="component" value="Unassembled WGS sequence"/>
</dbReference>
<gene>
    <name evidence="1" type="ORF">M8818_004140</name>
</gene>
<keyword evidence="2" id="KW-1185">Reference proteome</keyword>
<proteinExistence type="predicted"/>
<protein>
    <submittedName>
        <fullName evidence="1">Uncharacterized protein</fullName>
    </submittedName>
</protein>
<organism evidence="1 2">
    <name type="scientific">Zalaria obscura</name>
    <dbReference type="NCBI Taxonomy" id="2024903"/>
    <lineage>
        <taxon>Eukaryota</taxon>
        <taxon>Fungi</taxon>
        <taxon>Dikarya</taxon>
        <taxon>Ascomycota</taxon>
        <taxon>Pezizomycotina</taxon>
        <taxon>Dothideomycetes</taxon>
        <taxon>Dothideomycetidae</taxon>
        <taxon>Dothideales</taxon>
        <taxon>Zalariaceae</taxon>
        <taxon>Zalaria</taxon>
    </lineage>
</organism>
<dbReference type="EMBL" id="JAMKPW020000020">
    <property type="protein sequence ID" value="KAK8207887.1"/>
    <property type="molecule type" value="Genomic_DNA"/>
</dbReference>
<comment type="caution">
    <text evidence="1">The sequence shown here is derived from an EMBL/GenBank/DDBJ whole genome shotgun (WGS) entry which is preliminary data.</text>
</comment>
<evidence type="ECO:0000313" key="1">
    <source>
        <dbReference type="EMBL" id="KAK8207887.1"/>
    </source>
</evidence>
<evidence type="ECO:0000313" key="2">
    <source>
        <dbReference type="Proteomes" id="UP001320706"/>
    </source>
</evidence>
<accession>A0ACC3SCE4</accession>
<reference evidence="1" key="1">
    <citation type="submission" date="2024-02" db="EMBL/GenBank/DDBJ databases">
        <title>Metagenome Assembled Genome of Zalaria obscura JY119.</title>
        <authorList>
            <person name="Vighnesh L."/>
            <person name="Jagadeeshwari U."/>
            <person name="Venkata Ramana C."/>
            <person name="Sasikala C."/>
        </authorList>
    </citation>
    <scope>NUCLEOTIDE SEQUENCE</scope>
    <source>
        <strain evidence="1">JY119</strain>
    </source>
</reference>
<name>A0ACC3SCE4_9PEZI</name>
<sequence length="242" mass="25591">MFALQCRRSIAASQPFSFSQARRALSTLPNNSHIYVHSNSPSSHTLSYLQTCPPNPSLAIGVTTTVPPTPDSLKENHKFLDILQSVIRENATQDPDVIAAARMYASSAGSSLGSGGVFFPQNHPSRAGSRRKVKTYGGGGGAGGDGAGGASAQGGMGGAGRGGWVHVSDQRHPPDFGRIADPEDIFGSLEVDGEGNFVGEKGGYQTSGTYRVVTRDGILGLSPYLREKLVERLKQMETESKR</sequence>